<reference evidence="2 3" key="1">
    <citation type="submission" date="2019-05" db="EMBL/GenBank/DDBJ databases">
        <title>Another draft genome of Portunus trituberculatus and its Hox gene families provides insights of decapod evolution.</title>
        <authorList>
            <person name="Jeong J.-H."/>
            <person name="Song I."/>
            <person name="Kim S."/>
            <person name="Choi T."/>
            <person name="Kim D."/>
            <person name="Ryu S."/>
            <person name="Kim W."/>
        </authorList>
    </citation>
    <scope>NUCLEOTIDE SEQUENCE [LARGE SCALE GENOMIC DNA]</scope>
    <source>
        <tissue evidence="2">Muscle</tissue>
    </source>
</reference>
<sequence>MLPPSLEHFNSPQLVEQSGESRCQSPAREERSSRLSKKRQDGYTLDRRDREKELSKLNLTQPQDSVKKNLDQATESDGTYSFPYRVTRSTPHPPPAPAPTPPPLPSAQKKLSKRLMMKKALILQNKAKTMRMQG</sequence>
<evidence type="ECO:0000256" key="1">
    <source>
        <dbReference type="SAM" id="MobiDB-lite"/>
    </source>
</evidence>
<comment type="caution">
    <text evidence="2">The sequence shown here is derived from an EMBL/GenBank/DDBJ whole genome shotgun (WGS) entry which is preliminary data.</text>
</comment>
<feature type="compositionally biased region" description="Basic and acidic residues" evidence="1">
    <location>
        <begin position="27"/>
        <end position="55"/>
    </location>
</feature>
<evidence type="ECO:0000313" key="2">
    <source>
        <dbReference type="EMBL" id="MPC75869.1"/>
    </source>
</evidence>
<dbReference type="Proteomes" id="UP000324222">
    <property type="component" value="Unassembled WGS sequence"/>
</dbReference>
<dbReference type="EMBL" id="VSRR010042046">
    <property type="protein sequence ID" value="MPC75869.1"/>
    <property type="molecule type" value="Genomic_DNA"/>
</dbReference>
<gene>
    <name evidence="2" type="ORF">E2C01_070266</name>
</gene>
<feature type="compositionally biased region" description="Polar residues" evidence="1">
    <location>
        <begin position="8"/>
        <end position="24"/>
    </location>
</feature>
<evidence type="ECO:0000313" key="3">
    <source>
        <dbReference type="Proteomes" id="UP000324222"/>
    </source>
</evidence>
<proteinExistence type="predicted"/>
<protein>
    <submittedName>
        <fullName evidence="2">Uncharacterized protein</fullName>
    </submittedName>
</protein>
<feature type="region of interest" description="Disordered" evidence="1">
    <location>
        <begin position="1"/>
        <end position="111"/>
    </location>
</feature>
<organism evidence="2 3">
    <name type="scientific">Portunus trituberculatus</name>
    <name type="common">Swimming crab</name>
    <name type="synonym">Neptunus trituberculatus</name>
    <dbReference type="NCBI Taxonomy" id="210409"/>
    <lineage>
        <taxon>Eukaryota</taxon>
        <taxon>Metazoa</taxon>
        <taxon>Ecdysozoa</taxon>
        <taxon>Arthropoda</taxon>
        <taxon>Crustacea</taxon>
        <taxon>Multicrustacea</taxon>
        <taxon>Malacostraca</taxon>
        <taxon>Eumalacostraca</taxon>
        <taxon>Eucarida</taxon>
        <taxon>Decapoda</taxon>
        <taxon>Pleocyemata</taxon>
        <taxon>Brachyura</taxon>
        <taxon>Eubrachyura</taxon>
        <taxon>Portunoidea</taxon>
        <taxon>Portunidae</taxon>
        <taxon>Portuninae</taxon>
        <taxon>Portunus</taxon>
    </lineage>
</organism>
<keyword evidence="3" id="KW-1185">Reference proteome</keyword>
<feature type="compositionally biased region" description="Pro residues" evidence="1">
    <location>
        <begin position="91"/>
        <end position="105"/>
    </location>
</feature>
<name>A0A5B7I1T4_PORTR</name>
<dbReference type="OrthoDB" id="8951118at2759"/>
<dbReference type="AlphaFoldDB" id="A0A5B7I1T4"/>
<accession>A0A5B7I1T4</accession>